<dbReference type="PANTHER" id="PTHR48081:SF13">
    <property type="entry name" value="ALPHA_BETA HYDROLASE"/>
    <property type="match status" value="1"/>
</dbReference>
<evidence type="ECO:0000256" key="1">
    <source>
        <dbReference type="ARBA" id="ARBA00010515"/>
    </source>
</evidence>
<gene>
    <name evidence="5" type="ORF">GA0070620_5604</name>
</gene>
<proteinExistence type="inferred from homology"/>
<dbReference type="RefSeq" id="WP_091595722.1">
    <property type="nucleotide sequence ID" value="NZ_JBHRWG010000002.1"/>
</dbReference>
<dbReference type="InterPro" id="IPR029058">
    <property type="entry name" value="AB_hydrolase_fold"/>
</dbReference>
<dbReference type="SUPFAM" id="SSF53474">
    <property type="entry name" value="alpha/beta-Hydrolases"/>
    <property type="match status" value="1"/>
</dbReference>
<feature type="domain" description="BD-FAE-like" evidence="4">
    <location>
        <begin position="5"/>
        <end position="175"/>
    </location>
</feature>
<dbReference type="InterPro" id="IPR050300">
    <property type="entry name" value="GDXG_lipolytic_enzyme"/>
</dbReference>
<dbReference type="PATRIC" id="fig|307121.4.peg.5713"/>
<accession>A0A1C3NBP9</accession>
<keyword evidence="2 5" id="KW-0378">Hydrolase</keyword>
<evidence type="ECO:0000256" key="2">
    <source>
        <dbReference type="ARBA" id="ARBA00022801"/>
    </source>
</evidence>
<dbReference type="Gene3D" id="3.40.50.1820">
    <property type="entry name" value="alpha/beta hydrolase"/>
    <property type="match status" value="1"/>
</dbReference>
<evidence type="ECO:0000259" key="4">
    <source>
        <dbReference type="Pfam" id="PF20434"/>
    </source>
</evidence>
<evidence type="ECO:0000313" key="5">
    <source>
        <dbReference type="EMBL" id="SBV30017.1"/>
    </source>
</evidence>
<evidence type="ECO:0000256" key="3">
    <source>
        <dbReference type="PROSITE-ProRule" id="PRU10038"/>
    </source>
</evidence>
<comment type="similarity">
    <text evidence="1">Belongs to the 'GDXG' lipolytic enzyme family.</text>
</comment>
<dbReference type="PROSITE" id="PS01174">
    <property type="entry name" value="LIPASE_GDXG_SER"/>
    <property type="match status" value="1"/>
</dbReference>
<evidence type="ECO:0000313" key="6">
    <source>
        <dbReference type="Proteomes" id="UP000199393"/>
    </source>
</evidence>
<reference evidence="6" key="1">
    <citation type="submission" date="2016-06" db="EMBL/GenBank/DDBJ databases">
        <authorList>
            <person name="Varghese N."/>
        </authorList>
    </citation>
    <scope>NUCLEOTIDE SEQUENCE [LARGE SCALE GENOMIC DNA]</scope>
    <source>
        <strain evidence="6">DSM 45344</strain>
    </source>
</reference>
<dbReference type="STRING" id="307121.GA0070620_5604"/>
<dbReference type="GO" id="GO:0016787">
    <property type="term" value="F:hydrolase activity"/>
    <property type="evidence" value="ECO:0007669"/>
    <property type="project" value="UniProtKB-KW"/>
</dbReference>
<dbReference type="Proteomes" id="UP000199393">
    <property type="component" value="Chromosome I"/>
</dbReference>
<dbReference type="EMBL" id="LT598496">
    <property type="protein sequence ID" value="SBV30017.1"/>
    <property type="molecule type" value="Genomic_DNA"/>
</dbReference>
<name>A0A1C3NBP9_9ACTN</name>
<sequence length="215" mass="22827">MTERGVVLWIHGGGWRARAEEDGAALTAHGLRVVPARYRLAPEARWPAQLDDVRAEARRARAESGGLPLLVAGDSAGGMLALQLGLRGVDRPDDVAAVLAYWSPVDPLEPDWKQLRRGDDPWADLLGHPPATDDPPTLDTTVTSHIGNRVPVLLVHGADDRAVPASQSVGLTAALLAAGHPVHSWLTHGGHALPLDRPDLRAATAAFLDHVLPPA</sequence>
<dbReference type="PANTHER" id="PTHR48081">
    <property type="entry name" value="AB HYDROLASE SUPERFAMILY PROTEIN C4A8.06C"/>
    <property type="match status" value="1"/>
</dbReference>
<dbReference type="InterPro" id="IPR049492">
    <property type="entry name" value="BD-FAE-like_dom"/>
</dbReference>
<keyword evidence="6" id="KW-1185">Reference proteome</keyword>
<protein>
    <submittedName>
        <fullName evidence="5">Alpha/beta hydrolase fold</fullName>
    </submittedName>
</protein>
<dbReference type="AlphaFoldDB" id="A0A1C3NBP9"/>
<organism evidence="5 6">
    <name type="scientific">Micromonospora krabiensis</name>
    <dbReference type="NCBI Taxonomy" id="307121"/>
    <lineage>
        <taxon>Bacteria</taxon>
        <taxon>Bacillati</taxon>
        <taxon>Actinomycetota</taxon>
        <taxon>Actinomycetes</taxon>
        <taxon>Micromonosporales</taxon>
        <taxon>Micromonosporaceae</taxon>
        <taxon>Micromonospora</taxon>
    </lineage>
</organism>
<feature type="active site" evidence="3">
    <location>
        <position position="75"/>
    </location>
</feature>
<dbReference type="InterPro" id="IPR033140">
    <property type="entry name" value="Lipase_GDXG_put_SER_AS"/>
</dbReference>
<dbReference type="OrthoDB" id="9803828at2"/>
<dbReference type="Pfam" id="PF20434">
    <property type="entry name" value="BD-FAE"/>
    <property type="match status" value="1"/>
</dbReference>